<feature type="transmembrane region" description="Helical" evidence="1">
    <location>
        <begin position="52"/>
        <end position="71"/>
    </location>
</feature>
<gene>
    <name evidence="2" type="ORF">LCGC14_1726370</name>
</gene>
<evidence type="ECO:0000313" key="2">
    <source>
        <dbReference type="EMBL" id="KKM08187.1"/>
    </source>
</evidence>
<dbReference type="AlphaFoldDB" id="A0A0F9HYL0"/>
<protein>
    <submittedName>
        <fullName evidence="2">Uncharacterized protein</fullName>
    </submittedName>
</protein>
<sequence length="176" mass="18698">MIEPLHMAALVPALALVVRGPSALASSYLLVALAFGVSWVGDSVAWALGGSWAALYMWVPVQVGLVLLALVDGWDRPKLLALVLCAAALSAAVSYPDPEVLVITMGSTAIVLLAKGDLRAPLYLYFGVGTLLYLMMVSGEFMTYWYGYQASRVGAFVVFAALVFQDKGLRHGCGVN</sequence>
<accession>A0A0F9HYL0</accession>
<keyword evidence="1" id="KW-0472">Membrane</keyword>
<organism evidence="2">
    <name type="scientific">marine sediment metagenome</name>
    <dbReference type="NCBI Taxonomy" id="412755"/>
    <lineage>
        <taxon>unclassified sequences</taxon>
        <taxon>metagenomes</taxon>
        <taxon>ecological metagenomes</taxon>
    </lineage>
</organism>
<proteinExistence type="predicted"/>
<comment type="caution">
    <text evidence="2">The sequence shown here is derived from an EMBL/GenBank/DDBJ whole genome shotgun (WGS) entry which is preliminary data.</text>
</comment>
<reference evidence="2" key="1">
    <citation type="journal article" date="2015" name="Nature">
        <title>Complex archaea that bridge the gap between prokaryotes and eukaryotes.</title>
        <authorList>
            <person name="Spang A."/>
            <person name="Saw J.H."/>
            <person name="Jorgensen S.L."/>
            <person name="Zaremba-Niedzwiedzka K."/>
            <person name="Martijn J."/>
            <person name="Lind A.E."/>
            <person name="van Eijk R."/>
            <person name="Schleper C."/>
            <person name="Guy L."/>
            <person name="Ettema T.J."/>
        </authorList>
    </citation>
    <scope>NUCLEOTIDE SEQUENCE</scope>
</reference>
<keyword evidence="1" id="KW-1133">Transmembrane helix</keyword>
<feature type="transmembrane region" description="Helical" evidence="1">
    <location>
        <begin position="122"/>
        <end position="139"/>
    </location>
</feature>
<dbReference type="EMBL" id="LAZR01015605">
    <property type="protein sequence ID" value="KKM08187.1"/>
    <property type="molecule type" value="Genomic_DNA"/>
</dbReference>
<feature type="transmembrane region" description="Helical" evidence="1">
    <location>
        <begin position="145"/>
        <end position="164"/>
    </location>
</feature>
<evidence type="ECO:0000256" key="1">
    <source>
        <dbReference type="SAM" id="Phobius"/>
    </source>
</evidence>
<keyword evidence="1" id="KW-0812">Transmembrane</keyword>
<name>A0A0F9HYL0_9ZZZZ</name>
<feature type="transmembrane region" description="Helical" evidence="1">
    <location>
        <begin position="100"/>
        <end position="115"/>
    </location>
</feature>